<proteinExistence type="predicted"/>
<dbReference type="Proteomes" id="UP001642540">
    <property type="component" value="Unassembled WGS sequence"/>
</dbReference>
<keyword evidence="2" id="KW-1185">Reference proteome</keyword>
<evidence type="ECO:0000313" key="2">
    <source>
        <dbReference type="Proteomes" id="UP001642540"/>
    </source>
</evidence>
<dbReference type="EMBL" id="CAXLJM020000061">
    <property type="protein sequence ID" value="CAL8119567.1"/>
    <property type="molecule type" value="Genomic_DNA"/>
</dbReference>
<evidence type="ECO:0000313" key="1">
    <source>
        <dbReference type="EMBL" id="CAL8119567.1"/>
    </source>
</evidence>
<sequence length="132" mass="14415">MKNSASFWNLAARERSGSINTAYFFNITGENWNVIGGDQDDQFILHSPRFTSINGKGGVDTLTLHNDIKSDVTIDLNSKNEFNNLEIVNEIPGQQTTVVTECSTKTVASMGGPDSNPDLVHVPAELCSQKRA</sequence>
<name>A0ABP1R748_9HEXA</name>
<reference evidence="1 2" key="1">
    <citation type="submission" date="2024-08" db="EMBL/GenBank/DDBJ databases">
        <authorList>
            <person name="Cucini C."/>
            <person name="Frati F."/>
        </authorList>
    </citation>
    <scope>NUCLEOTIDE SEQUENCE [LARGE SCALE GENOMIC DNA]</scope>
</reference>
<accession>A0ABP1R748</accession>
<protein>
    <submittedName>
        <fullName evidence="1">Uncharacterized protein</fullName>
    </submittedName>
</protein>
<organism evidence="1 2">
    <name type="scientific">Orchesella dallaii</name>
    <dbReference type="NCBI Taxonomy" id="48710"/>
    <lineage>
        <taxon>Eukaryota</taxon>
        <taxon>Metazoa</taxon>
        <taxon>Ecdysozoa</taxon>
        <taxon>Arthropoda</taxon>
        <taxon>Hexapoda</taxon>
        <taxon>Collembola</taxon>
        <taxon>Entomobryomorpha</taxon>
        <taxon>Entomobryoidea</taxon>
        <taxon>Orchesellidae</taxon>
        <taxon>Orchesellinae</taxon>
        <taxon>Orchesella</taxon>
    </lineage>
</organism>
<comment type="caution">
    <text evidence="1">The sequence shown here is derived from an EMBL/GenBank/DDBJ whole genome shotgun (WGS) entry which is preliminary data.</text>
</comment>
<gene>
    <name evidence="1" type="ORF">ODALV1_LOCUS18613</name>
</gene>